<dbReference type="InterPro" id="IPR053710">
    <property type="entry name" value="Arylamine_NAT_domain_sf"/>
</dbReference>
<comment type="similarity">
    <text evidence="1">Belongs to the arylamine N-acetyltransferase family.</text>
</comment>
<dbReference type="EC" id="2.3.1.5" evidence="2"/>
<dbReference type="InterPro" id="IPR038765">
    <property type="entry name" value="Papain-like_cys_pep_sf"/>
</dbReference>
<dbReference type="PANTHER" id="PTHR11786">
    <property type="entry name" value="N-HYDROXYARYLAMINE O-ACETYLTRANSFERASE"/>
    <property type="match status" value="1"/>
</dbReference>
<dbReference type="GO" id="GO:0004060">
    <property type="term" value="F:arylamine N-acetyltransferase activity"/>
    <property type="evidence" value="ECO:0007669"/>
    <property type="project" value="UniProtKB-EC"/>
</dbReference>
<dbReference type="OrthoDB" id="10260017at2759"/>
<sequence>MVTDYFSINTNNLLSFPKIKRKFLNSYFNLAPETMSSSDSLSQTEATDFLEGVLQLTAPLEHLAKDRVGFLRDLITAFLGTIPFQSLTAIATPRPERRALTFTEVKANMMARVGGLCFEINHFMKALLETLGFEVYHVGFRTFGKPNNHLATVVKSLVRPGDLHLVDVGIGYPTFLPIPLDFDKESPVYTSGFLTHKFVKGDNGSIQWMLRAGRHYKESESGATEGEWFTFMVSDLVFHDIEFFADSMENIHTVESGPEALSPFLRTLRVVDFRNGRLIAIKDTIILEEDGSGKINKKCATRPQELLEAIHDHFPQLPTEAVLKAMDTIDLKFDC</sequence>
<evidence type="ECO:0000256" key="2">
    <source>
        <dbReference type="ARBA" id="ARBA00012701"/>
    </source>
</evidence>
<gene>
    <name evidence="4" type="primary">LOC110984053</name>
</gene>
<dbReference type="Pfam" id="PF00797">
    <property type="entry name" value="Acetyltransf_2"/>
    <property type="match status" value="1"/>
</dbReference>
<evidence type="ECO:0000313" key="4">
    <source>
        <dbReference type="RefSeq" id="XP_022099540.1"/>
    </source>
</evidence>
<dbReference type="Gene3D" id="3.30.2140.20">
    <property type="match status" value="1"/>
</dbReference>
<protein>
    <recommendedName>
        <fullName evidence="2">arylamine N-acetyltransferase</fullName>
        <ecNumber evidence="2">2.3.1.5</ecNumber>
    </recommendedName>
</protein>
<dbReference type="AlphaFoldDB" id="A0A8B7Z434"/>
<dbReference type="Proteomes" id="UP000694845">
    <property type="component" value="Unplaced"/>
</dbReference>
<proteinExistence type="inferred from homology"/>
<evidence type="ECO:0000256" key="1">
    <source>
        <dbReference type="ARBA" id="ARBA00006547"/>
    </source>
</evidence>
<organism evidence="3 4">
    <name type="scientific">Acanthaster planci</name>
    <name type="common">Crown-of-thorns starfish</name>
    <dbReference type="NCBI Taxonomy" id="133434"/>
    <lineage>
        <taxon>Eukaryota</taxon>
        <taxon>Metazoa</taxon>
        <taxon>Echinodermata</taxon>
        <taxon>Eleutherozoa</taxon>
        <taxon>Asterozoa</taxon>
        <taxon>Asteroidea</taxon>
        <taxon>Valvatacea</taxon>
        <taxon>Valvatida</taxon>
        <taxon>Acanthasteridae</taxon>
        <taxon>Acanthaster</taxon>
    </lineage>
</organism>
<dbReference type="SUPFAM" id="SSF54001">
    <property type="entry name" value="Cysteine proteinases"/>
    <property type="match status" value="1"/>
</dbReference>
<dbReference type="RefSeq" id="XP_022099540.1">
    <property type="nucleotide sequence ID" value="XM_022243848.1"/>
</dbReference>
<keyword evidence="3" id="KW-1185">Reference proteome</keyword>
<dbReference type="KEGG" id="aplc:110984053"/>
<reference evidence="4" key="1">
    <citation type="submission" date="2025-08" db="UniProtKB">
        <authorList>
            <consortium name="RefSeq"/>
        </authorList>
    </citation>
    <scope>IDENTIFICATION</scope>
</reference>
<name>A0A8B7Z434_ACAPL</name>
<dbReference type="PANTHER" id="PTHR11786:SF0">
    <property type="entry name" value="ARYLAMINE N-ACETYLTRANSFERASE 4-RELATED"/>
    <property type="match status" value="1"/>
</dbReference>
<evidence type="ECO:0000313" key="3">
    <source>
        <dbReference type="Proteomes" id="UP000694845"/>
    </source>
</evidence>
<dbReference type="InterPro" id="IPR001447">
    <property type="entry name" value="Arylamine_N-AcTrfase"/>
</dbReference>
<dbReference type="OMA" id="AMNDEYA"/>
<accession>A0A8B7Z434</accession>
<dbReference type="GeneID" id="110984053"/>